<reference evidence="2" key="1">
    <citation type="submission" date="2020-03" db="EMBL/GenBank/DDBJ databases">
        <authorList>
            <person name="Weist P."/>
        </authorList>
    </citation>
    <scope>NUCLEOTIDE SEQUENCE</scope>
</reference>
<keyword evidence="3" id="KW-1185">Reference proteome</keyword>
<feature type="compositionally biased region" description="Acidic residues" evidence="1">
    <location>
        <begin position="86"/>
        <end position="103"/>
    </location>
</feature>
<comment type="caution">
    <text evidence="2">The sequence shown here is derived from an EMBL/GenBank/DDBJ whole genome shotgun (WGS) entry which is preliminary data.</text>
</comment>
<name>A0A9N7U0M6_PLEPL</name>
<organism evidence="2 3">
    <name type="scientific">Pleuronectes platessa</name>
    <name type="common">European plaice</name>
    <dbReference type="NCBI Taxonomy" id="8262"/>
    <lineage>
        <taxon>Eukaryota</taxon>
        <taxon>Metazoa</taxon>
        <taxon>Chordata</taxon>
        <taxon>Craniata</taxon>
        <taxon>Vertebrata</taxon>
        <taxon>Euteleostomi</taxon>
        <taxon>Actinopterygii</taxon>
        <taxon>Neopterygii</taxon>
        <taxon>Teleostei</taxon>
        <taxon>Neoteleostei</taxon>
        <taxon>Acanthomorphata</taxon>
        <taxon>Carangaria</taxon>
        <taxon>Pleuronectiformes</taxon>
        <taxon>Pleuronectoidei</taxon>
        <taxon>Pleuronectidae</taxon>
        <taxon>Pleuronectes</taxon>
    </lineage>
</organism>
<proteinExistence type="predicted"/>
<dbReference type="AlphaFoldDB" id="A0A9N7U0M6"/>
<dbReference type="EMBL" id="CADEAL010000591">
    <property type="protein sequence ID" value="CAB1422525.1"/>
    <property type="molecule type" value="Genomic_DNA"/>
</dbReference>
<dbReference type="Proteomes" id="UP001153269">
    <property type="component" value="Unassembled WGS sequence"/>
</dbReference>
<protein>
    <submittedName>
        <fullName evidence="2">Uncharacterized protein</fullName>
    </submittedName>
</protein>
<evidence type="ECO:0000313" key="3">
    <source>
        <dbReference type="Proteomes" id="UP001153269"/>
    </source>
</evidence>
<gene>
    <name evidence="2" type="ORF">PLEPLA_LOCUS10441</name>
</gene>
<evidence type="ECO:0000313" key="2">
    <source>
        <dbReference type="EMBL" id="CAB1422525.1"/>
    </source>
</evidence>
<evidence type="ECO:0000256" key="1">
    <source>
        <dbReference type="SAM" id="MobiDB-lite"/>
    </source>
</evidence>
<accession>A0A9N7U0M6</accession>
<sequence length="189" mass="22172">MDYIGRTAGQVKAQYKCKDCRAFQQDVSYLEHLLGKQRARGCPNREWTLTLCQALDEDHEKLAKLQPLEESYCDTNEEIWQHKDGEEEGDWDEDTQQPEDCKEDSETLSTTKLLTETTKQNKETDLYRYDKELQDAYIIKQQMFALELQFERSTVKVLLDDLEKLKLQTMRSVNGMKQNTSEPCSRRAT</sequence>
<feature type="region of interest" description="Disordered" evidence="1">
    <location>
        <begin position="84"/>
        <end position="107"/>
    </location>
</feature>